<dbReference type="Proteomes" id="UP001652431">
    <property type="component" value="Unassembled WGS sequence"/>
</dbReference>
<dbReference type="Gene3D" id="2.120.10.90">
    <property type="entry name" value="DNA gyrase/topoisomerase IV, subunit A, C-terminal"/>
    <property type="match status" value="1"/>
</dbReference>
<dbReference type="PANTHER" id="PTHR43493">
    <property type="entry name" value="DNA GYRASE/TOPOISOMERASE SUBUNIT A"/>
    <property type="match status" value="1"/>
</dbReference>
<comment type="similarity">
    <text evidence="2">Belongs to the type II topoisomerase GyrA/ParC subunit family.</text>
</comment>
<dbReference type="EMBL" id="JAOQJU010000002">
    <property type="protein sequence ID" value="MCU6685792.1"/>
    <property type="molecule type" value="Genomic_DNA"/>
</dbReference>
<name>A0ABT2RK65_9FIRM</name>
<evidence type="ECO:0000259" key="9">
    <source>
        <dbReference type="PROSITE" id="PS52040"/>
    </source>
</evidence>
<feature type="active site" description="O-(5'-phospho-DNA)-tyrosine intermediate" evidence="7">
    <location>
        <position position="120"/>
    </location>
</feature>
<keyword evidence="5 7" id="KW-0238">DNA-binding</keyword>
<dbReference type="SMART" id="SM00434">
    <property type="entry name" value="TOP4c"/>
    <property type="match status" value="1"/>
</dbReference>
<dbReference type="InterPro" id="IPR002205">
    <property type="entry name" value="Topo_IIA_dom_A"/>
</dbReference>
<evidence type="ECO:0000313" key="11">
    <source>
        <dbReference type="Proteomes" id="UP001652431"/>
    </source>
</evidence>
<dbReference type="PROSITE" id="PS52040">
    <property type="entry name" value="TOPO_IIA"/>
    <property type="match status" value="1"/>
</dbReference>
<dbReference type="InterPro" id="IPR050220">
    <property type="entry name" value="Type_II_DNA_Topoisomerases"/>
</dbReference>
<dbReference type="CDD" id="cd00187">
    <property type="entry name" value="TOP4c"/>
    <property type="match status" value="1"/>
</dbReference>
<gene>
    <name evidence="10" type="ORF">OCV99_04315</name>
</gene>
<feature type="domain" description="Topo IIA-type catalytic" evidence="9">
    <location>
        <begin position="32"/>
        <end position="524"/>
    </location>
</feature>
<dbReference type="Gene3D" id="3.30.1360.40">
    <property type="match status" value="1"/>
</dbReference>
<dbReference type="SUPFAM" id="SSF56719">
    <property type="entry name" value="Type II DNA topoisomerase"/>
    <property type="match status" value="1"/>
</dbReference>
<evidence type="ECO:0000256" key="6">
    <source>
        <dbReference type="ARBA" id="ARBA00023235"/>
    </source>
</evidence>
<evidence type="ECO:0000256" key="2">
    <source>
        <dbReference type="ARBA" id="ARBA00008263"/>
    </source>
</evidence>
<dbReference type="GO" id="GO:0003918">
    <property type="term" value="F:DNA topoisomerase type II (double strand cut, ATP-hydrolyzing) activity"/>
    <property type="evidence" value="ECO:0007669"/>
    <property type="project" value="UniProtKB-EC"/>
</dbReference>
<dbReference type="EC" id="5.6.2.2" evidence="3"/>
<dbReference type="Pfam" id="PF03989">
    <property type="entry name" value="DNA_gyraseA_C"/>
    <property type="match status" value="2"/>
</dbReference>
<evidence type="ECO:0000313" key="10">
    <source>
        <dbReference type="EMBL" id="MCU6685792.1"/>
    </source>
</evidence>
<reference evidence="10 11" key="1">
    <citation type="journal article" date="2021" name="ISME Commun">
        <title>Automated analysis of genomic sequences facilitates high-throughput and comprehensive description of bacteria.</title>
        <authorList>
            <person name="Hitch T.C.A."/>
        </authorList>
    </citation>
    <scope>NUCLEOTIDE SEQUENCE [LARGE SCALE GENOMIC DNA]</scope>
    <source>
        <strain evidence="10 11">Sanger_03</strain>
    </source>
</reference>
<comment type="catalytic activity">
    <reaction evidence="1 7">
        <text>ATP-dependent breakage, passage and rejoining of double-stranded DNA.</text>
        <dbReference type="EC" id="5.6.2.2"/>
    </reaction>
</comment>
<feature type="coiled-coil region" evidence="8">
    <location>
        <begin position="456"/>
        <end position="497"/>
    </location>
</feature>
<organism evidence="10 11">
    <name type="scientific">Dorea acetigenes</name>
    <dbReference type="NCBI Taxonomy" id="2981787"/>
    <lineage>
        <taxon>Bacteria</taxon>
        <taxon>Bacillati</taxon>
        <taxon>Bacillota</taxon>
        <taxon>Clostridia</taxon>
        <taxon>Lachnospirales</taxon>
        <taxon>Lachnospiraceae</taxon>
        <taxon>Dorea</taxon>
    </lineage>
</organism>
<evidence type="ECO:0000256" key="8">
    <source>
        <dbReference type="SAM" id="Coils"/>
    </source>
</evidence>
<dbReference type="SUPFAM" id="SSF101904">
    <property type="entry name" value="GyrA/ParC C-terminal domain-like"/>
    <property type="match status" value="1"/>
</dbReference>
<dbReference type="InterPro" id="IPR013760">
    <property type="entry name" value="Topo_IIA-like_dom_sf"/>
</dbReference>
<evidence type="ECO:0000256" key="4">
    <source>
        <dbReference type="ARBA" id="ARBA00023029"/>
    </source>
</evidence>
<keyword evidence="11" id="KW-1185">Reference proteome</keyword>
<dbReference type="PANTHER" id="PTHR43493:SF5">
    <property type="entry name" value="DNA GYRASE SUBUNIT A, CHLOROPLASTIC_MITOCHONDRIAL"/>
    <property type="match status" value="1"/>
</dbReference>
<evidence type="ECO:0000256" key="1">
    <source>
        <dbReference type="ARBA" id="ARBA00000185"/>
    </source>
</evidence>
<evidence type="ECO:0000256" key="3">
    <source>
        <dbReference type="ARBA" id="ARBA00012895"/>
    </source>
</evidence>
<dbReference type="InterPro" id="IPR006691">
    <property type="entry name" value="GyrA/parC_rep"/>
</dbReference>
<evidence type="ECO:0000256" key="7">
    <source>
        <dbReference type="PROSITE-ProRule" id="PRU01384"/>
    </source>
</evidence>
<dbReference type="Gene3D" id="3.90.199.10">
    <property type="entry name" value="Topoisomerase II, domain 5"/>
    <property type="match status" value="1"/>
</dbReference>
<dbReference type="InterPro" id="IPR035516">
    <property type="entry name" value="Gyrase/topoIV_suA_C"/>
</dbReference>
<keyword evidence="6 7" id="KW-0413">Isomerase</keyword>
<dbReference type="Gene3D" id="1.10.268.10">
    <property type="entry name" value="Topoisomerase, domain 3"/>
    <property type="match status" value="1"/>
</dbReference>
<dbReference type="InterPro" id="IPR013757">
    <property type="entry name" value="Topo_IIA_A_a_sf"/>
</dbReference>
<protein>
    <recommendedName>
        <fullName evidence="3">DNA topoisomerase (ATP-hydrolyzing)</fullName>
        <ecNumber evidence="3">5.6.2.2</ecNumber>
    </recommendedName>
</protein>
<evidence type="ECO:0000256" key="5">
    <source>
        <dbReference type="ARBA" id="ARBA00023125"/>
    </source>
</evidence>
<accession>A0ABT2RK65</accession>
<comment type="caution">
    <text evidence="10">The sequence shown here is derived from an EMBL/GenBank/DDBJ whole genome shotgun (WGS) entry which is preliminary data.</text>
</comment>
<sequence>MESQQIIRTEYSDVMKKSYIDYAMSVIIARALPDVRDGLKPVQRRTLYDMHELGIRYDKPYRKCARIVGDTMGKYHPHGDSSIYEALVVMAQDFKKGMILVDGHGNFGSIEGDGAAAMRYTEARLAKFTQDAFLADLDKDIVDFVPNFDETEKEPEVLPVRVPNLLVNGAEGIAVGMATSIPTHNLGEVIDAVKAYMKNDAISTKQLMKYVKGPDFPTGGIVVNKDDLLNIYETGSGKIKIRGKVEVEDMKGGKKRLVITEIPYTMIGAGIGKFLNDVCALVESKKTSDIVDISNQSSKEGIRIVIELKKGADVENLTNMLYKKTRLEDTFGVNMLAVADGRPETMGLKKIIEHHVDFQFELATRKYKNLLAKELDKKEIQEGLIKACDVIDLIIEILRGSQNVKDAKACLTQGITENIKFKSKISQKMAAMLRFTERQATAILEMRLYKLIGLEIEALQKEHDETLKKIERYEDILNNYNSMSDVIIEELDQYKKEFGRKRRTVVENAEEAVFEEKKIEEQEVMFLMDRFGYAKTIDLPTYERNKEAADSENKYVVSCMNTGKLCIFTNTGKMHQMKVLDLPFGKFRDKGLPVDNVSNYDSTQEEIVYICDAEQMRFAKLLFATKQGMIKKVEGTEFQVAKRTIVATKFQDGDELLCVQVITDNQHVVLQTRDGFFLRFPAEEVSEKKKGAIGVRGIKLKKDDELENVYLFVEGTEAKVAFKEKEVTLNRLKIGKRDTQGVKNRG</sequence>
<dbReference type="RefSeq" id="WP_158368520.1">
    <property type="nucleotide sequence ID" value="NZ_JAOQJU010000002.1"/>
</dbReference>
<keyword evidence="8" id="KW-0175">Coiled coil</keyword>
<dbReference type="Pfam" id="PF00521">
    <property type="entry name" value="DNA_topoisoIV"/>
    <property type="match status" value="1"/>
</dbReference>
<proteinExistence type="inferred from homology"/>
<dbReference type="NCBIfam" id="NF004044">
    <property type="entry name" value="PRK05561.1"/>
    <property type="match status" value="1"/>
</dbReference>
<dbReference type="InterPro" id="IPR013758">
    <property type="entry name" value="Topo_IIA_A/C_ab"/>
</dbReference>
<keyword evidence="4 7" id="KW-0799">Topoisomerase</keyword>